<proteinExistence type="predicted"/>
<evidence type="ECO:0000313" key="1">
    <source>
        <dbReference type="EMBL" id="EHK67960.1"/>
    </source>
</evidence>
<sequence>MNIGGTCGRQASRDQALLFEDQKDKAIAGINATAGEEQLLERWRAAEIPRLPAPPARAKVLPDQ</sequence>
<protein>
    <submittedName>
        <fullName evidence="1">Uncharacterized protein</fullName>
    </submittedName>
</protein>
<dbReference type="EMBL" id="AGUF01000013">
    <property type="protein sequence ID" value="EHK67960.1"/>
    <property type="molecule type" value="Genomic_DNA"/>
</dbReference>
<comment type="caution">
    <text evidence="1">The sequence shown here is derived from an EMBL/GenBank/DDBJ whole genome shotgun (WGS) entry which is preliminary data.</text>
</comment>
<accession>H0F1T2</accession>
<evidence type="ECO:0000313" key="2">
    <source>
        <dbReference type="Proteomes" id="UP000003113"/>
    </source>
</evidence>
<reference evidence="1 2" key="1">
    <citation type="journal article" date="2012" name="J. Bacteriol.">
        <title>Genome sequence of the highly efficient arsenite-oxidizing bacterium Achromobacter arsenitoxydans SY8.</title>
        <authorList>
            <person name="Li X."/>
            <person name="Hu Y."/>
            <person name="Gong J."/>
            <person name="Lin Y."/>
            <person name="Johnstone L."/>
            <person name="Rensing C."/>
            <person name="Wang G."/>
        </authorList>
    </citation>
    <scope>NUCLEOTIDE SEQUENCE [LARGE SCALE GENOMIC DNA]</scope>
    <source>
        <strain evidence="1 2">SY8</strain>
    </source>
</reference>
<dbReference type="AlphaFoldDB" id="H0F1T2"/>
<organism evidence="1 2">
    <name type="scientific">Achromobacter arsenitoxydans SY8</name>
    <dbReference type="NCBI Taxonomy" id="477184"/>
    <lineage>
        <taxon>Bacteria</taxon>
        <taxon>Pseudomonadati</taxon>
        <taxon>Pseudomonadota</taxon>
        <taxon>Betaproteobacteria</taxon>
        <taxon>Burkholderiales</taxon>
        <taxon>Alcaligenaceae</taxon>
        <taxon>Achromobacter</taxon>
    </lineage>
</organism>
<dbReference type="STRING" id="477184.KYC_03584"/>
<keyword evidence="2" id="KW-1185">Reference proteome</keyword>
<gene>
    <name evidence="1" type="ORF">KYC_03584</name>
</gene>
<name>H0F1T2_9BURK</name>
<dbReference type="Proteomes" id="UP000003113">
    <property type="component" value="Unassembled WGS sequence"/>
</dbReference>